<dbReference type="Gene3D" id="3.90.550.10">
    <property type="entry name" value="Spore Coat Polysaccharide Biosynthesis Protein SpsA, Chain A"/>
    <property type="match status" value="1"/>
</dbReference>
<protein>
    <recommendedName>
        <fullName evidence="9">Glycosyltransferase family 2 protein</fullName>
    </recommendedName>
</protein>
<dbReference type="GO" id="GO:0005737">
    <property type="term" value="C:cytoplasm"/>
    <property type="evidence" value="ECO:0007669"/>
    <property type="project" value="TreeGrafter"/>
</dbReference>
<organism evidence="7 8">
    <name type="scientific">Acetobacter tropicalis</name>
    <dbReference type="NCBI Taxonomy" id="104102"/>
    <lineage>
        <taxon>Bacteria</taxon>
        <taxon>Pseudomonadati</taxon>
        <taxon>Pseudomonadota</taxon>
        <taxon>Alphaproteobacteria</taxon>
        <taxon>Acetobacterales</taxon>
        <taxon>Acetobacteraceae</taxon>
        <taxon>Acetobacter</taxon>
    </lineage>
</organism>
<dbReference type="CDD" id="cd00761">
    <property type="entry name" value="Glyco_tranf_GTA_type"/>
    <property type="match status" value="1"/>
</dbReference>
<evidence type="ECO:0000256" key="5">
    <source>
        <dbReference type="ARBA" id="ARBA00022989"/>
    </source>
</evidence>
<keyword evidence="2" id="KW-0328">Glycosyltransferase</keyword>
<evidence type="ECO:0000313" key="7">
    <source>
        <dbReference type="EMBL" id="ATJ91319.1"/>
    </source>
</evidence>
<reference evidence="7 8" key="1">
    <citation type="submission" date="2017-08" db="EMBL/GenBank/DDBJ databases">
        <title>Complete Genome Sequence of Acetobacter tropicalis Oregon-R-modENCODE STRAIN BDGP1, an acetic acid bacterium isolated from Drosophila melanogaster gut.</title>
        <authorList>
            <person name="Wan K.H."/>
            <person name="Yu C."/>
            <person name="Park S."/>
            <person name="Hammonds A.S."/>
            <person name="Booth B.W."/>
            <person name="Celniker S.E."/>
        </authorList>
    </citation>
    <scope>NUCLEOTIDE SEQUENCE [LARGE SCALE GENOMIC DNA]</scope>
    <source>
        <strain evidence="7 8">BDGP1</strain>
    </source>
</reference>
<dbReference type="PANTHER" id="PTHR21461">
    <property type="entry name" value="GLYCOSYLTRANSFERASE FAMILY 92 PROTEIN"/>
    <property type="match status" value="1"/>
</dbReference>
<evidence type="ECO:0000256" key="6">
    <source>
        <dbReference type="ARBA" id="ARBA00023136"/>
    </source>
</evidence>
<dbReference type="AlphaFoldDB" id="A0A291PIM4"/>
<evidence type="ECO:0000256" key="4">
    <source>
        <dbReference type="ARBA" id="ARBA00022692"/>
    </source>
</evidence>
<keyword evidence="4" id="KW-0812">Transmembrane</keyword>
<proteinExistence type="predicted"/>
<comment type="subcellular location">
    <subcellularLocation>
        <location evidence="1">Membrane</location>
        <topology evidence="1">Single-pass membrane protein</topology>
    </subcellularLocation>
</comment>
<sequence length="522" mass="61487">MSCKMKTAICLCVKNEEKELVYWLAWHKIIGFDTFIIYDDCSDDKTLRVIESLSGKYDIRLLSNFENKDRSVIRQCRCYNDAINRYKNEFDWIAFFDADEYLDLYGKSITDYLSDKNDVDCIAFNWCCFGANGHIERPIGPPIFAYTKHGEKNSTWNRHTKVIVRPQKIKKPIYQVHNILVHGKTVLNNGQSPNWTNEHGGFVSGDVNWDKGRLLHFQSRSMEHYVNKNKYIDDVRKRKNDPLQIITKGTDYDTILIDINDEYIHNFIMELGALSEAQKYFFMRNLKNELPSHFYYLKDKFSSISYDIFNPNREFADHDISNGWISFHEHPGAILESFFENSNDEYILFTMKNNFGDFLDIKNNKLCISKESNPRLFALYIRGSDYIHFMDKNMEYIYISGDFVVSRFLTYKVWSNKNGTFSISNFKNGRYLGFSPNGEYTFSKLRALSWEQISVHHVKTGDDTIKSLARTIKDCKSINYLYTKIDEKYVDILFFNLIKTFDKPSFLSISFIFNNILNEHLM</sequence>
<dbReference type="KEGG" id="ato:CIW82_12080"/>
<dbReference type="EMBL" id="CP022699">
    <property type="protein sequence ID" value="ATJ91319.1"/>
    <property type="molecule type" value="Genomic_DNA"/>
</dbReference>
<dbReference type="Pfam" id="PF01697">
    <property type="entry name" value="Glyco_transf_92"/>
    <property type="match status" value="1"/>
</dbReference>
<dbReference type="Proteomes" id="UP000220394">
    <property type="component" value="Chromosome"/>
</dbReference>
<evidence type="ECO:0000256" key="1">
    <source>
        <dbReference type="ARBA" id="ARBA00004167"/>
    </source>
</evidence>
<keyword evidence="6" id="KW-0472">Membrane</keyword>
<name>A0A291PIM4_9PROT</name>
<gene>
    <name evidence="7" type="ORF">CIW82_12080</name>
</gene>
<keyword evidence="3" id="KW-0808">Transferase</keyword>
<evidence type="ECO:0000256" key="3">
    <source>
        <dbReference type="ARBA" id="ARBA00022679"/>
    </source>
</evidence>
<evidence type="ECO:0008006" key="9">
    <source>
        <dbReference type="Google" id="ProtNLM"/>
    </source>
</evidence>
<dbReference type="InterPro" id="IPR008166">
    <property type="entry name" value="Glyco_transf_92"/>
</dbReference>
<dbReference type="SUPFAM" id="SSF53448">
    <property type="entry name" value="Nucleotide-diphospho-sugar transferases"/>
    <property type="match status" value="1"/>
</dbReference>
<evidence type="ECO:0000313" key="8">
    <source>
        <dbReference type="Proteomes" id="UP000220394"/>
    </source>
</evidence>
<dbReference type="GO" id="GO:0016020">
    <property type="term" value="C:membrane"/>
    <property type="evidence" value="ECO:0007669"/>
    <property type="project" value="UniProtKB-SubCell"/>
</dbReference>
<evidence type="ECO:0000256" key="2">
    <source>
        <dbReference type="ARBA" id="ARBA00022676"/>
    </source>
</evidence>
<dbReference type="InterPro" id="IPR029044">
    <property type="entry name" value="Nucleotide-diphossugar_trans"/>
</dbReference>
<dbReference type="GO" id="GO:0016757">
    <property type="term" value="F:glycosyltransferase activity"/>
    <property type="evidence" value="ECO:0007669"/>
    <property type="project" value="UniProtKB-KW"/>
</dbReference>
<dbReference type="PANTHER" id="PTHR21461:SF69">
    <property type="entry name" value="GLYCOSYLTRANSFERASE FAMILY 92 PROTEIN"/>
    <property type="match status" value="1"/>
</dbReference>
<accession>A0A291PIM4</accession>
<keyword evidence="5" id="KW-1133">Transmembrane helix</keyword>